<comment type="caution">
    <text evidence="2">The sequence shown here is derived from an EMBL/GenBank/DDBJ whole genome shotgun (WGS) entry which is preliminary data.</text>
</comment>
<keyword evidence="3" id="KW-1185">Reference proteome</keyword>
<dbReference type="AlphaFoldDB" id="A0A5B0RM41"/>
<evidence type="ECO:0000313" key="3">
    <source>
        <dbReference type="Proteomes" id="UP000324748"/>
    </source>
</evidence>
<reference evidence="3 4" key="1">
    <citation type="submission" date="2019-05" db="EMBL/GenBank/DDBJ databases">
        <title>Emergence of the Ug99 lineage of the wheat stem rust pathogen through somatic hybridization.</title>
        <authorList>
            <person name="Li F."/>
            <person name="Upadhyaya N.M."/>
            <person name="Sperschneider J."/>
            <person name="Matny O."/>
            <person name="Nguyen-Phuc H."/>
            <person name="Mago R."/>
            <person name="Raley C."/>
            <person name="Miller M.E."/>
            <person name="Silverstein K.A.T."/>
            <person name="Henningsen E."/>
            <person name="Hirsch C.D."/>
            <person name="Visser B."/>
            <person name="Pretorius Z.A."/>
            <person name="Steffenson B.J."/>
            <person name="Schwessinger B."/>
            <person name="Dodds P.N."/>
            <person name="Figueroa M."/>
        </authorList>
    </citation>
    <scope>NUCLEOTIDE SEQUENCE [LARGE SCALE GENOMIC DNA]</scope>
    <source>
        <strain evidence="1">21-0</strain>
        <strain evidence="2 4">Ug99</strain>
    </source>
</reference>
<sequence>MQNIGRISSLQLDILFEARRPINSLSFTQVMDDLTVKLDCNLMDDLVKEIPLLFNSKWRKFLTAKLIHIINTLLPQLLILLRTRNLEVNREPASVDVPSQFQTIYKSKSDQQMVQDTDEKIASQFLKVLLHHERLP</sequence>
<accession>A0A5B0RM41</accession>
<proteinExistence type="predicted"/>
<dbReference type="EMBL" id="VSWC01000145">
    <property type="protein sequence ID" value="KAA1076837.1"/>
    <property type="molecule type" value="Genomic_DNA"/>
</dbReference>
<gene>
    <name evidence="1" type="ORF">PGT21_021414</name>
    <name evidence="2" type="ORF">PGTUg99_035350</name>
</gene>
<evidence type="ECO:0000313" key="2">
    <source>
        <dbReference type="EMBL" id="KAA1127001.1"/>
    </source>
</evidence>
<evidence type="ECO:0000313" key="1">
    <source>
        <dbReference type="EMBL" id="KAA1076837.1"/>
    </source>
</evidence>
<dbReference type="Proteomes" id="UP000324748">
    <property type="component" value="Unassembled WGS sequence"/>
</dbReference>
<organism evidence="2 4">
    <name type="scientific">Puccinia graminis f. sp. tritici</name>
    <dbReference type="NCBI Taxonomy" id="56615"/>
    <lineage>
        <taxon>Eukaryota</taxon>
        <taxon>Fungi</taxon>
        <taxon>Dikarya</taxon>
        <taxon>Basidiomycota</taxon>
        <taxon>Pucciniomycotina</taxon>
        <taxon>Pucciniomycetes</taxon>
        <taxon>Pucciniales</taxon>
        <taxon>Pucciniaceae</taxon>
        <taxon>Puccinia</taxon>
    </lineage>
</organism>
<dbReference type="Proteomes" id="UP000325313">
    <property type="component" value="Unassembled WGS sequence"/>
</dbReference>
<name>A0A5B0RM41_PUCGR</name>
<protein>
    <submittedName>
        <fullName evidence="2">Uncharacterized protein</fullName>
    </submittedName>
</protein>
<dbReference type="EMBL" id="VDEP01000170">
    <property type="protein sequence ID" value="KAA1127001.1"/>
    <property type="molecule type" value="Genomic_DNA"/>
</dbReference>
<evidence type="ECO:0000313" key="4">
    <source>
        <dbReference type="Proteomes" id="UP000325313"/>
    </source>
</evidence>